<dbReference type="Proteomes" id="UP000325315">
    <property type="component" value="Unassembled WGS sequence"/>
</dbReference>
<accession>A0A5B6V8V6</accession>
<organism evidence="1 2">
    <name type="scientific">Gossypium australe</name>
    <dbReference type="NCBI Taxonomy" id="47621"/>
    <lineage>
        <taxon>Eukaryota</taxon>
        <taxon>Viridiplantae</taxon>
        <taxon>Streptophyta</taxon>
        <taxon>Embryophyta</taxon>
        <taxon>Tracheophyta</taxon>
        <taxon>Spermatophyta</taxon>
        <taxon>Magnoliopsida</taxon>
        <taxon>eudicotyledons</taxon>
        <taxon>Gunneridae</taxon>
        <taxon>Pentapetalae</taxon>
        <taxon>rosids</taxon>
        <taxon>malvids</taxon>
        <taxon>Malvales</taxon>
        <taxon>Malvaceae</taxon>
        <taxon>Malvoideae</taxon>
        <taxon>Gossypium</taxon>
    </lineage>
</organism>
<dbReference type="AlphaFoldDB" id="A0A5B6V8V6"/>
<evidence type="ECO:0000313" key="2">
    <source>
        <dbReference type="Proteomes" id="UP000325315"/>
    </source>
</evidence>
<keyword evidence="2" id="KW-1185">Reference proteome</keyword>
<protein>
    <submittedName>
        <fullName evidence="1">Protein NYNRIN-like</fullName>
    </submittedName>
</protein>
<dbReference type="EMBL" id="SMMG02000007">
    <property type="protein sequence ID" value="KAA3465620.1"/>
    <property type="molecule type" value="Genomic_DNA"/>
</dbReference>
<gene>
    <name evidence="1" type="ORF">EPI10_000767</name>
</gene>
<dbReference type="OrthoDB" id="1001372at2759"/>
<name>A0A5B6V8V6_9ROSI</name>
<comment type="caution">
    <text evidence="1">The sequence shown here is derived from an EMBL/GenBank/DDBJ whole genome shotgun (WGS) entry which is preliminary data.</text>
</comment>
<proteinExistence type="predicted"/>
<reference evidence="2" key="1">
    <citation type="journal article" date="2019" name="Plant Biotechnol. J.">
        <title>Genome sequencing of the Australian wild diploid species Gossypium australe highlights disease resistance and delayed gland morphogenesis.</title>
        <authorList>
            <person name="Cai Y."/>
            <person name="Cai X."/>
            <person name="Wang Q."/>
            <person name="Wang P."/>
            <person name="Zhang Y."/>
            <person name="Cai C."/>
            <person name="Xu Y."/>
            <person name="Wang K."/>
            <person name="Zhou Z."/>
            <person name="Wang C."/>
            <person name="Geng S."/>
            <person name="Li B."/>
            <person name="Dong Q."/>
            <person name="Hou Y."/>
            <person name="Wang H."/>
            <person name="Ai P."/>
            <person name="Liu Z."/>
            <person name="Yi F."/>
            <person name="Sun M."/>
            <person name="An G."/>
            <person name="Cheng J."/>
            <person name="Zhang Y."/>
            <person name="Shi Q."/>
            <person name="Xie Y."/>
            <person name="Shi X."/>
            <person name="Chang Y."/>
            <person name="Huang F."/>
            <person name="Chen Y."/>
            <person name="Hong S."/>
            <person name="Mi L."/>
            <person name="Sun Q."/>
            <person name="Zhang L."/>
            <person name="Zhou B."/>
            <person name="Peng R."/>
            <person name="Zhang X."/>
            <person name="Liu F."/>
        </authorList>
    </citation>
    <scope>NUCLEOTIDE SEQUENCE [LARGE SCALE GENOMIC DNA]</scope>
    <source>
        <strain evidence="2">cv. PA1801</strain>
    </source>
</reference>
<evidence type="ECO:0000313" key="1">
    <source>
        <dbReference type="EMBL" id="KAA3465620.1"/>
    </source>
</evidence>
<sequence length="88" mass="10444">MSPYKLVYGKHYHYPIELEKKACLAIKKLNLDAELAKKERKSRISPKTKGTLVQLKTKIILWQVKINMDRTISYKSSDTSWLNRIHWK</sequence>